<dbReference type="SMART" id="SM00256">
    <property type="entry name" value="FBOX"/>
    <property type="match status" value="1"/>
</dbReference>
<evidence type="ECO:0000259" key="1">
    <source>
        <dbReference type="PROSITE" id="PS50181"/>
    </source>
</evidence>
<dbReference type="EMBL" id="CAJSTJ010000129">
    <property type="protein sequence ID" value="CAG7559424.1"/>
    <property type="molecule type" value="Genomic_DNA"/>
</dbReference>
<feature type="domain" description="F-box" evidence="1">
    <location>
        <begin position="5"/>
        <end position="50"/>
    </location>
</feature>
<comment type="caution">
    <text evidence="2">The sequence shown here is derived from an EMBL/GenBank/DDBJ whole genome shotgun (WGS) entry which is preliminary data.</text>
</comment>
<accession>A0A8J2J478</accession>
<gene>
    <name evidence="2" type="ORF">FEQUK3_LOCUS5127</name>
</gene>
<evidence type="ECO:0000313" key="2">
    <source>
        <dbReference type="EMBL" id="CAG7559424.1"/>
    </source>
</evidence>
<proteinExistence type="predicted"/>
<dbReference type="CDD" id="cd09917">
    <property type="entry name" value="F-box_SF"/>
    <property type="match status" value="1"/>
</dbReference>
<dbReference type="Pfam" id="PF12937">
    <property type="entry name" value="F-box-like"/>
    <property type="match status" value="1"/>
</dbReference>
<organism evidence="2 3">
    <name type="scientific">Fusarium equiseti</name>
    <name type="common">Fusarium scirpi</name>
    <dbReference type="NCBI Taxonomy" id="61235"/>
    <lineage>
        <taxon>Eukaryota</taxon>
        <taxon>Fungi</taxon>
        <taxon>Dikarya</taxon>
        <taxon>Ascomycota</taxon>
        <taxon>Pezizomycotina</taxon>
        <taxon>Sordariomycetes</taxon>
        <taxon>Hypocreomycetidae</taxon>
        <taxon>Hypocreales</taxon>
        <taxon>Nectriaceae</taxon>
        <taxon>Fusarium</taxon>
        <taxon>Fusarium incarnatum-equiseti species complex</taxon>
    </lineage>
</organism>
<reference evidence="2" key="1">
    <citation type="submission" date="2021-05" db="EMBL/GenBank/DDBJ databases">
        <authorList>
            <person name="Khan N."/>
        </authorList>
    </citation>
    <scope>NUCLEOTIDE SEQUENCE</scope>
</reference>
<sequence length="426" mass="48319">MLTYQPNQLQLPNELLAIVVSHLSAHDLTQLSRTCKSLNKFTESRLWTTLEFHHPSYHQHCDKKQPLPLISSSDRFYPWGSSPQGPWRVGKLLQILHNLDTHRLKTVCARVKSICTVLQESLSFWEFLPCFVNLESLELHADHREAVEDRSFDASAPLLSKLRFARLVGYVPVPVVEWVLASGKTIERLELELLKEGMPCGSCIEDVLENHPEDIDSPLREDRQGNADGWSCIPRPLSGFLPDKHQLALPNLRYLYMCQPSDNDLDNEMEENYFWSTHAEVAAHKDWGRVLKSCSATLETLVVEQRMGMEDCDLEGDRQHEFIKGDHQGLRSKRLMDLLGEVLAQQEFPALRHVLLKGITVSAGTPGGEFMELLRGLDIRCEARLGDCYMFDMGDGTACICDWDNYDEGDDNLAGEEILATVQSSS</sequence>
<name>A0A8J2J478_FUSEQ</name>
<dbReference type="PROSITE" id="PS50181">
    <property type="entry name" value="FBOX"/>
    <property type="match status" value="1"/>
</dbReference>
<evidence type="ECO:0000313" key="3">
    <source>
        <dbReference type="Proteomes" id="UP000693738"/>
    </source>
</evidence>
<dbReference type="InterPro" id="IPR001810">
    <property type="entry name" value="F-box_dom"/>
</dbReference>
<dbReference type="AlphaFoldDB" id="A0A8J2J478"/>
<dbReference type="Proteomes" id="UP000693738">
    <property type="component" value="Unassembled WGS sequence"/>
</dbReference>
<protein>
    <recommendedName>
        <fullName evidence="1">F-box domain-containing protein</fullName>
    </recommendedName>
</protein>